<evidence type="ECO:0000313" key="3">
    <source>
        <dbReference type="EMBL" id="GAH85974.1"/>
    </source>
</evidence>
<dbReference type="InterPro" id="IPR027417">
    <property type="entry name" value="P-loop_NTPase"/>
</dbReference>
<dbReference type="GO" id="GO:0005524">
    <property type="term" value="F:ATP binding"/>
    <property type="evidence" value="ECO:0007669"/>
    <property type="project" value="InterPro"/>
</dbReference>
<comment type="similarity">
    <text evidence="1">Belongs to the ABC transporter superfamily.</text>
</comment>
<dbReference type="EMBL" id="BARU01037233">
    <property type="protein sequence ID" value="GAH85974.1"/>
    <property type="molecule type" value="Genomic_DNA"/>
</dbReference>
<name>X1K6Y2_9ZZZZ</name>
<dbReference type="PANTHER" id="PTHR42798">
    <property type="entry name" value="LIPOPROTEIN-RELEASING SYSTEM ATP-BINDING PROTEIN LOLD"/>
    <property type="match status" value="1"/>
</dbReference>
<dbReference type="AlphaFoldDB" id="X1K6Y2"/>
<feature type="non-terminal residue" evidence="3">
    <location>
        <position position="167"/>
    </location>
</feature>
<dbReference type="Pfam" id="PF00005">
    <property type="entry name" value="ABC_tran"/>
    <property type="match status" value="1"/>
</dbReference>
<gene>
    <name evidence="3" type="ORF">S03H2_58054</name>
</gene>
<dbReference type="SUPFAM" id="SSF52540">
    <property type="entry name" value="P-loop containing nucleoside triphosphate hydrolases"/>
    <property type="match status" value="1"/>
</dbReference>
<dbReference type="Gene3D" id="3.40.50.300">
    <property type="entry name" value="P-loop containing nucleotide triphosphate hydrolases"/>
    <property type="match status" value="1"/>
</dbReference>
<dbReference type="GO" id="GO:0016887">
    <property type="term" value="F:ATP hydrolysis activity"/>
    <property type="evidence" value="ECO:0007669"/>
    <property type="project" value="InterPro"/>
</dbReference>
<protein>
    <recommendedName>
        <fullName evidence="2">ABC transporter domain-containing protein</fullName>
    </recommendedName>
</protein>
<reference evidence="3" key="1">
    <citation type="journal article" date="2014" name="Front. Microbiol.">
        <title>High frequency of phylogenetically diverse reductive dehalogenase-homologous genes in deep subseafloor sedimentary metagenomes.</title>
        <authorList>
            <person name="Kawai M."/>
            <person name="Futagami T."/>
            <person name="Toyoda A."/>
            <person name="Takaki Y."/>
            <person name="Nishi S."/>
            <person name="Hori S."/>
            <person name="Arai W."/>
            <person name="Tsubouchi T."/>
            <person name="Morono Y."/>
            <person name="Uchiyama I."/>
            <person name="Ito T."/>
            <person name="Fujiyama A."/>
            <person name="Inagaki F."/>
            <person name="Takami H."/>
        </authorList>
    </citation>
    <scope>NUCLEOTIDE SEQUENCE</scope>
    <source>
        <strain evidence="3">Expedition CK06-06</strain>
    </source>
</reference>
<accession>X1K6Y2</accession>
<dbReference type="InterPro" id="IPR003439">
    <property type="entry name" value="ABC_transporter-like_ATP-bd"/>
</dbReference>
<comment type="caution">
    <text evidence="3">The sequence shown here is derived from an EMBL/GenBank/DDBJ whole genome shotgun (WGS) entry which is preliminary data.</text>
</comment>
<dbReference type="PANTHER" id="PTHR42798:SF7">
    <property type="entry name" value="ALPHA-D-RIBOSE 1-METHYLPHOSPHONATE 5-TRIPHOSPHATE SYNTHASE SUBUNIT PHNL"/>
    <property type="match status" value="1"/>
</dbReference>
<evidence type="ECO:0000256" key="1">
    <source>
        <dbReference type="ARBA" id="ARBA00005417"/>
    </source>
</evidence>
<organism evidence="3">
    <name type="scientific">marine sediment metagenome</name>
    <dbReference type="NCBI Taxonomy" id="412755"/>
    <lineage>
        <taxon>unclassified sequences</taxon>
        <taxon>metagenomes</taxon>
        <taxon>ecological metagenomes</taxon>
    </lineage>
</organism>
<evidence type="ECO:0000259" key="2">
    <source>
        <dbReference type="Pfam" id="PF00005"/>
    </source>
</evidence>
<sequence length="167" mass="18660">MENEFIETDPDIEDIAILREIKEGNFLILANGLVKDYEIGDFVVRAVDDLSLKIKESSFIIIKGPSGAGKTTLLNLIGGLDAPNKGTIFSHGVKISNLQEESLATFRLINTGFIFQNYNLISTLTAEENIMFPMKLAGMSLKEQRERAVNLLKKEKERSQKLSRQSP</sequence>
<feature type="domain" description="ABC transporter" evidence="2">
    <location>
        <begin position="48"/>
        <end position="162"/>
    </location>
</feature>
<proteinExistence type="inferred from homology"/>